<dbReference type="PROSITE" id="PS50082">
    <property type="entry name" value="WD_REPEATS_2"/>
    <property type="match status" value="4"/>
</dbReference>
<feature type="compositionally biased region" description="Basic and acidic residues" evidence="10">
    <location>
        <begin position="202"/>
        <end position="220"/>
    </location>
</feature>
<dbReference type="FunFam" id="2.130.10.10:FF:000034">
    <property type="entry name" value="Pre-mRNA-processing factor 17, putative"/>
    <property type="match status" value="1"/>
</dbReference>
<organism evidence="11 12">
    <name type="scientific">Plasmodium gonderi</name>
    <dbReference type="NCBI Taxonomy" id="77519"/>
    <lineage>
        <taxon>Eukaryota</taxon>
        <taxon>Sar</taxon>
        <taxon>Alveolata</taxon>
        <taxon>Apicomplexa</taxon>
        <taxon>Aconoidasida</taxon>
        <taxon>Haemosporida</taxon>
        <taxon>Plasmodiidae</taxon>
        <taxon>Plasmodium</taxon>
        <taxon>Plasmodium (Plasmodium)</taxon>
    </lineage>
</organism>
<keyword evidence="2 9" id="KW-0853">WD repeat</keyword>
<dbReference type="InterPro" id="IPR032847">
    <property type="entry name" value="PRPF17"/>
</dbReference>
<comment type="subcellular location">
    <subcellularLocation>
        <location evidence="1">Nucleus</location>
    </subcellularLocation>
</comment>
<dbReference type="Pfam" id="PF00400">
    <property type="entry name" value="WD40"/>
    <property type="match status" value="5"/>
</dbReference>
<dbReference type="OMA" id="CIDCAWH"/>
<gene>
    <name evidence="11" type="ORF">PGO_143760</name>
</gene>
<dbReference type="Gene3D" id="2.130.10.10">
    <property type="entry name" value="YVTN repeat-like/Quinoprotein amine dehydrogenase"/>
    <property type="match status" value="1"/>
</dbReference>
<sequence>MDLLKEYDDNEEAEIEKCEGKVGGNNKSSSKNTVTTLTADTECVTRVNYNEGDEEERRKTLCPIPMRQVNCAPYVDTYDMEIKNYKEKFKNIEKKIMLDDPTLLNVLNKPQQGPSINENYNFLKNACKNHFTGCIESTFVNKNMFDYQYNQFNLTGVAENPALKNYYKKNYKNYIISSNRDHELVNNEQLYDKRCKKKRAKNEREIDNSPEKYKGPWEDRGVTNSKKMQMYEKEDTFRNDEENAKSKNNNEIVNPATDERRMSGKKNSIMKLESCILEEAINKNVLKEKNTLYNDKVVSTLHINEEVNDYYKKSWFEIPGEYKDRDFIIEENFPPKKEIHTYKGHKMGVQKIRFFPKYGNYILSASLDHTLKLWGVYKSKSCVRTYKGHFKGVKDVLFDNDGTNFLSCSYDNNVIYWDTEYGKIKGVYNQKKTPYCLCLNHEDSNTFLVGGANNKICHIDFRTGNIELEYNEHLQAINTITLCDNNKKLISTSDDKKIFIWEYGLPVVVKYISDASMFSITAVSVHPSSNFFLCQSMNNVITVYEATGKFRLFSKKTFKGHHNIGYAINVSCSNDGKYVISGDSNGGLFIWNWKKTSNFKNMKAHTNVCIDCAWHPFKTSMLATASWDNTLKLWE</sequence>
<feature type="repeat" description="WD" evidence="9">
    <location>
        <begin position="470"/>
        <end position="502"/>
    </location>
</feature>
<keyword evidence="6" id="KW-0508">mRNA splicing</keyword>
<keyword evidence="7" id="KW-0539">Nucleus</keyword>
<evidence type="ECO:0000256" key="2">
    <source>
        <dbReference type="ARBA" id="ARBA00022574"/>
    </source>
</evidence>
<dbReference type="EMBL" id="BDQF01000015">
    <property type="protein sequence ID" value="GAW83578.1"/>
    <property type="molecule type" value="Genomic_DNA"/>
</dbReference>
<proteinExistence type="predicted"/>
<dbReference type="OrthoDB" id="10257301at2759"/>
<evidence type="ECO:0000256" key="6">
    <source>
        <dbReference type="ARBA" id="ARBA00023187"/>
    </source>
</evidence>
<evidence type="ECO:0000313" key="12">
    <source>
        <dbReference type="Proteomes" id="UP000195521"/>
    </source>
</evidence>
<evidence type="ECO:0000256" key="1">
    <source>
        <dbReference type="ARBA" id="ARBA00004123"/>
    </source>
</evidence>
<dbReference type="GO" id="GO:0000398">
    <property type="term" value="P:mRNA splicing, via spliceosome"/>
    <property type="evidence" value="ECO:0007669"/>
    <property type="project" value="InterPro"/>
</dbReference>
<evidence type="ECO:0000256" key="3">
    <source>
        <dbReference type="ARBA" id="ARBA00022664"/>
    </source>
</evidence>
<dbReference type="AlphaFoldDB" id="A0A1Y1JQ01"/>
<evidence type="ECO:0000313" key="11">
    <source>
        <dbReference type="EMBL" id="GAW83578.1"/>
    </source>
</evidence>
<dbReference type="InterPro" id="IPR015943">
    <property type="entry name" value="WD40/YVTN_repeat-like_dom_sf"/>
</dbReference>
<reference evidence="12" key="1">
    <citation type="submission" date="2017-04" db="EMBL/GenBank/DDBJ databases">
        <title>Plasmodium gonderi genome.</title>
        <authorList>
            <person name="Arisue N."/>
            <person name="Honma H."/>
            <person name="Kawai S."/>
            <person name="Tougan T."/>
            <person name="Tanabe K."/>
            <person name="Horii T."/>
        </authorList>
    </citation>
    <scope>NUCLEOTIDE SEQUENCE [LARGE SCALE GENOMIC DNA]</scope>
    <source>
        <strain evidence="12">ATCC 30045</strain>
    </source>
</reference>
<evidence type="ECO:0000256" key="5">
    <source>
        <dbReference type="ARBA" id="ARBA00022737"/>
    </source>
</evidence>
<feature type="repeat" description="WD" evidence="9">
    <location>
        <begin position="342"/>
        <end position="374"/>
    </location>
</feature>
<feature type="region of interest" description="Disordered" evidence="10">
    <location>
        <begin position="201"/>
        <end position="220"/>
    </location>
</feature>
<keyword evidence="5" id="KW-0677">Repeat</keyword>
<feature type="repeat" description="WD" evidence="9">
    <location>
        <begin position="386"/>
        <end position="427"/>
    </location>
</feature>
<dbReference type="GO" id="GO:0071013">
    <property type="term" value="C:catalytic step 2 spliceosome"/>
    <property type="evidence" value="ECO:0007669"/>
    <property type="project" value="InterPro"/>
</dbReference>
<evidence type="ECO:0000256" key="8">
    <source>
        <dbReference type="ARBA" id="ARBA00068146"/>
    </source>
</evidence>
<dbReference type="GO" id="GO:0003729">
    <property type="term" value="F:mRNA binding"/>
    <property type="evidence" value="ECO:0007669"/>
    <property type="project" value="TreeGrafter"/>
</dbReference>
<dbReference type="PANTHER" id="PTHR43979:SF1">
    <property type="entry name" value="PRE-MRNA-PROCESSING FACTOR 17"/>
    <property type="match status" value="1"/>
</dbReference>
<feature type="repeat" description="WD" evidence="9">
    <location>
        <begin position="602"/>
        <end position="635"/>
    </location>
</feature>
<accession>A0A1Y1JQ01</accession>
<protein>
    <recommendedName>
        <fullName evidence="8">Pre-mRNA-processing factor 17</fullName>
    </recommendedName>
</protein>
<comment type="caution">
    <text evidence="11">The sequence shown here is derived from an EMBL/GenBank/DDBJ whole genome shotgun (WGS) entry which is preliminary data.</text>
</comment>
<evidence type="ECO:0000256" key="10">
    <source>
        <dbReference type="SAM" id="MobiDB-lite"/>
    </source>
</evidence>
<evidence type="ECO:0000256" key="9">
    <source>
        <dbReference type="PROSITE-ProRule" id="PRU00221"/>
    </source>
</evidence>
<evidence type="ECO:0000256" key="7">
    <source>
        <dbReference type="ARBA" id="ARBA00023242"/>
    </source>
</evidence>
<dbReference type="CDD" id="cd00200">
    <property type="entry name" value="WD40"/>
    <property type="match status" value="1"/>
</dbReference>
<keyword evidence="3" id="KW-0507">mRNA processing</keyword>
<dbReference type="RefSeq" id="XP_028546167.1">
    <property type="nucleotide sequence ID" value="XM_028690366.1"/>
</dbReference>
<dbReference type="Proteomes" id="UP000195521">
    <property type="component" value="Unassembled WGS sequence"/>
</dbReference>
<dbReference type="SMART" id="SM00320">
    <property type="entry name" value="WD40"/>
    <property type="match status" value="7"/>
</dbReference>
<keyword evidence="4" id="KW-0747">Spliceosome</keyword>
<name>A0A1Y1JQ01_PLAGO</name>
<keyword evidence="12" id="KW-1185">Reference proteome</keyword>
<dbReference type="InterPro" id="IPR001680">
    <property type="entry name" value="WD40_rpt"/>
</dbReference>
<dbReference type="GeneID" id="39750324"/>
<dbReference type="PROSITE" id="PS50294">
    <property type="entry name" value="WD_REPEATS_REGION"/>
    <property type="match status" value="4"/>
</dbReference>
<dbReference type="PANTHER" id="PTHR43979">
    <property type="entry name" value="PRE-MRNA-PROCESSING FACTOR 17"/>
    <property type="match status" value="1"/>
</dbReference>
<dbReference type="InterPro" id="IPR036322">
    <property type="entry name" value="WD40_repeat_dom_sf"/>
</dbReference>
<dbReference type="SUPFAM" id="SSF50978">
    <property type="entry name" value="WD40 repeat-like"/>
    <property type="match status" value="1"/>
</dbReference>
<evidence type="ECO:0000256" key="4">
    <source>
        <dbReference type="ARBA" id="ARBA00022728"/>
    </source>
</evidence>